<dbReference type="CDD" id="cd00531">
    <property type="entry name" value="NTF2_like"/>
    <property type="match status" value="1"/>
</dbReference>
<dbReference type="RefSeq" id="WP_053232478.1">
    <property type="nucleotide sequence ID" value="NZ_CP011125.1"/>
</dbReference>
<dbReference type="OrthoDB" id="981191at2"/>
<name>A0A0F6YHM2_9BACT</name>
<dbReference type="SUPFAM" id="SSF54427">
    <property type="entry name" value="NTF2-like"/>
    <property type="match status" value="1"/>
</dbReference>
<evidence type="ECO:0000313" key="2">
    <source>
        <dbReference type="EMBL" id="AKF05216.1"/>
    </source>
</evidence>
<dbReference type="InterPro" id="IPR037401">
    <property type="entry name" value="SnoaL-like"/>
</dbReference>
<keyword evidence="3" id="KW-1185">Reference proteome</keyword>
<dbReference type="Gene3D" id="3.10.450.50">
    <property type="match status" value="1"/>
</dbReference>
<dbReference type="Proteomes" id="UP000034883">
    <property type="component" value="Chromosome"/>
</dbReference>
<organism evidence="2 3">
    <name type="scientific">Sandaracinus amylolyticus</name>
    <dbReference type="NCBI Taxonomy" id="927083"/>
    <lineage>
        <taxon>Bacteria</taxon>
        <taxon>Pseudomonadati</taxon>
        <taxon>Myxococcota</taxon>
        <taxon>Polyangia</taxon>
        <taxon>Polyangiales</taxon>
        <taxon>Sandaracinaceae</taxon>
        <taxon>Sandaracinus</taxon>
    </lineage>
</organism>
<feature type="domain" description="SnoaL-like" evidence="1">
    <location>
        <begin position="6"/>
        <end position="127"/>
    </location>
</feature>
<dbReference type="Pfam" id="PF13577">
    <property type="entry name" value="SnoaL_4"/>
    <property type="match status" value="1"/>
</dbReference>
<evidence type="ECO:0000259" key="1">
    <source>
        <dbReference type="Pfam" id="PF13577"/>
    </source>
</evidence>
<dbReference type="AlphaFoldDB" id="A0A0F6YHM2"/>
<reference evidence="2 3" key="1">
    <citation type="submission" date="2015-03" db="EMBL/GenBank/DDBJ databases">
        <title>Genome assembly of Sandaracinus amylolyticus DSM 53668.</title>
        <authorList>
            <person name="Sharma G."/>
            <person name="Subramanian S."/>
        </authorList>
    </citation>
    <scope>NUCLEOTIDE SEQUENCE [LARGE SCALE GENOMIC DNA]</scope>
    <source>
        <strain evidence="2 3">DSM 53668</strain>
    </source>
</reference>
<dbReference type="EMBL" id="CP011125">
    <property type="protein sequence ID" value="AKF05216.1"/>
    <property type="molecule type" value="Genomic_DNA"/>
</dbReference>
<dbReference type="KEGG" id="samy:DB32_002365"/>
<evidence type="ECO:0000313" key="3">
    <source>
        <dbReference type="Proteomes" id="UP000034883"/>
    </source>
</evidence>
<sequence>MEITLRVAELLQRLAHGVDQLDWDAVRPLFAERARIDYTSLDGGDPVELAREDLIGAWSAMLPGFDATEHLIAWPLVTRRGELWHVRSQVMAWHRIGGGAQPAIWEIGGRYDHLLRDRDGGLEIVAMTLEVAWQRGDDLRPRAADRAKRGEGRARR</sequence>
<protein>
    <recommendedName>
        <fullName evidence="1">SnoaL-like domain-containing protein</fullName>
    </recommendedName>
</protein>
<dbReference type="InterPro" id="IPR032710">
    <property type="entry name" value="NTF2-like_dom_sf"/>
</dbReference>
<proteinExistence type="predicted"/>
<dbReference type="STRING" id="927083.DB32_002365"/>
<accession>A0A0F6YHM2</accession>
<gene>
    <name evidence="2" type="ORF">DB32_002365</name>
</gene>